<evidence type="ECO:0000256" key="8">
    <source>
        <dbReference type="ARBA" id="ARBA00023163"/>
    </source>
</evidence>
<keyword evidence="10" id="KW-0175">Coiled coil</keyword>
<evidence type="ECO:0000313" key="14">
    <source>
        <dbReference type="EMBL" id="KZO92147.1"/>
    </source>
</evidence>
<dbReference type="OrthoDB" id="293823at2759"/>
<dbReference type="Gene3D" id="2.30.30.1020">
    <property type="entry name" value="CCR4-NOT complex subunit 2/3/5, C-terminal domain"/>
    <property type="match status" value="1"/>
</dbReference>
<dbReference type="InterPro" id="IPR007282">
    <property type="entry name" value="NOT2/3/5_C"/>
</dbReference>
<reference evidence="14 15" key="1">
    <citation type="journal article" date="2016" name="Mol. Biol. Evol.">
        <title>Comparative Genomics of Early-Diverging Mushroom-Forming Fungi Provides Insights into the Origins of Lignocellulose Decay Capabilities.</title>
        <authorList>
            <person name="Nagy L.G."/>
            <person name="Riley R."/>
            <person name="Tritt A."/>
            <person name="Adam C."/>
            <person name="Daum C."/>
            <person name="Floudas D."/>
            <person name="Sun H."/>
            <person name="Yadav J.S."/>
            <person name="Pangilinan J."/>
            <person name="Larsson K.H."/>
            <person name="Matsuura K."/>
            <person name="Barry K."/>
            <person name="Labutti K."/>
            <person name="Kuo R."/>
            <person name="Ohm R.A."/>
            <person name="Bhattacharya S.S."/>
            <person name="Shirouzu T."/>
            <person name="Yoshinaga Y."/>
            <person name="Martin F.M."/>
            <person name="Grigoriev I.V."/>
            <person name="Hibbett D.S."/>
        </authorList>
    </citation>
    <scope>NUCLEOTIDE SEQUENCE [LARGE SCALE GENOMIC DNA]</scope>
    <source>
        <strain evidence="14 15">TUFC12733</strain>
    </source>
</reference>
<feature type="compositionally biased region" description="Low complexity" evidence="11">
    <location>
        <begin position="460"/>
        <end position="496"/>
    </location>
</feature>
<dbReference type="EMBL" id="KV417313">
    <property type="protein sequence ID" value="KZO92147.1"/>
    <property type="molecule type" value="Genomic_DNA"/>
</dbReference>
<evidence type="ECO:0000256" key="3">
    <source>
        <dbReference type="ARBA" id="ARBA00007682"/>
    </source>
</evidence>
<feature type="domain" description="CCR4-Not complex component Not N-terminal" evidence="12">
    <location>
        <begin position="1"/>
        <end position="198"/>
    </location>
</feature>
<keyword evidence="4" id="KW-0963">Cytoplasm</keyword>
<dbReference type="GO" id="GO:0030015">
    <property type="term" value="C:CCR4-NOT core complex"/>
    <property type="evidence" value="ECO:0007669"/>
    <property type="project" value="InterPro"/>
</dbReference>
<evidence type="ECO:0000256" key="11">
    <source>
        <dbReference type="SAM" id="MobiDB-lite"/>
    </source>
</evidence>
<keyword evidence="6" id="KW-0597">Phosphoprotein</keyword>
<feature type="compositionally biased region" description="Polar residues" evidence="11">
    <location>
        <begin position="400"/>
        <end position="410"/>
    </location>
</feature>
<proteinExistence type="inferred from homology"/>
<comment type="subcellular location">
    <subcellularLocation>
        <location evidence="2">Cytoplasm</location>
    </subcellularLocation>
    <subcellularLocation>
        <location evidence="1">Nucleus</location>
    </subcellularLocation>
</comment>
<feature type="region of interest" description="Disordered" evidence="11">
    <location>
        <begin position="1"/>
        <end position="20"/>
    </location>
</feature>
<evidence type="ECO:0000256" key="2">
    <source>
        <dbReference type="ARBA" id="ARBA00004496"/>
    </source>
</evidence>
<dbReference type="AlphaFoldDB" id="A0A167HZL7"/>
<gene>
    <name evidence="14" type="ORF">CALVIDRAFT_541158</name>
</gene>
<evidence type="ECO:0000256" key="6">
    <source>
        <dbReference type="ARBA" id="ARBA00022553"/>
    </source>
</evidence>
<feature type="compositionally biased region" description="Basic and acidic residues" evidence="11">
    <location>
        <begin position="9"/>
        <end position="19"/>
    </location>
</feature>
<dbReference type="GO" id="GO:0000289">
    <property type="term" value="P:nuclear-transcribed mRNA poly(A) tail shortening"/>
    <property type="evidence" value="ECO:0007669"/>
    <property type="project" value="UniProtKB-ARBA"/>
</dbReference>
<feature type="region of interest" description="Disordered" evidence="11">
    <location>
        <begin position="211"/>
        <end position="547"/>
    </location>
</feature>
<feature type="compositionally biased region" description="Low complexity" evidence="11">
    <location>
        <begin position="319"/>
        <end position="362"/>
    </location>
</feature>
<dbReference type="Proteomes" id="UP000076738">
    <property type="component" value="Unassembled WGS sequence"/>
</dbReference>
<evidence type="ECO:0000256" key="7">
    <source>
        <dbReference type="ARBA" id="ARBA00023015"/>
    </source>
</evidence>
<dbReference type="InterPro" id="IPR012270">
    <property type="entry name" value="CCR4-NOT_su3/5"/>
</dbReference>
<evidence type="ECO:0000256" key="9">
    <source>
        <dbReference type="ARBA" id="ARBA00023242"/>
    </source>
</evidence>
<keyword evidence="5" id="KW-0678">Repressor</keyword>
<evidence type="ECO:0008006" key="16">
    <source>
        <dbReference type="Google" id="ProtNLM"/>
    </source>
</evidence>
<dbReference type="Pfam" id="PF04065">
    <property type="entry name" value="Not3"/>
    <property type="match status" value="1"/>
</dbReference>
<evidence type="ECO:0000256" key="10">
    <source>
        <dbReference type="SAM" id="Coils"/>
    </source>
</evidence>
<feature type="compositionally biased region" description="Basic and acidic residues" evidence="11">
    <location>
        <begin position="242"/>
        <end position="258"/>
    </location>
</feature>
<feature type="compositionally biased region" description="Polar residues" evidence="11">
    <location>
        <begin position="430"/>
        <end position="459"/>
    </location>
</feature>
<accession>A0A167HZL7</accession>
<dbReference type="FunFam" id="2.30.30.1020:FF:000006">
    <property type="entry name" value="CCR4-NOT transcription complex, subunit 3"/>
    <property type="match status" value="1"/>
</dbReference>
<dbReference type="Pfam" id="PF04153">
    <property type="entry name" value="NOT2_3_5_C"/>
    <property type="match status" value="1"/>
</dbReference>
<feature type="compositionally biased region" description="Low complexity" evidence="11">
    <location>
        <begin position="370"/>
        <end position="379"/>
    </location>
</feature>
<feature type="compositionally biased region" description="Low complexity" evidence="11">
    <location>
        <begin position="523"/>
        <end position="547"/>
    </location>
</feature>
<keyword evidence="9" id="KW-0539">Nucleus</keyword>
<dbReference type="GO" id="GO:0005737">
    <property type="term" value="C:cytoplasm"/>
    <property type="evidence" value="ECO:0007669"/>
    <property type="project" value="UniProtKB-SubCell"/>
</dbReference>
<keyword evidence="8" id="KW-0804">Transcription</keyword>
<dbReference type="GO" id="GO:0006355">
    <property type="term" value="P:regulation of DNA-templated transcription"/>
    <property type="evidence" value="ECO:0007669"/>
    <property type="project" value="InterPro"/>
</dbReference>
<dbReference type="InterPro" id="IPR038635">
    <property type="entry name" value="CCR4-NOT_su2/3/5_C_sf"/>
</dbReference>
<sequence>MQASTSQTQKEKQEGELKQHIKKLQRLRDQIKTWLASSEIKDKSALLENRKLIETQMERFKACEKEMKTKAFSKEGLSAAQKLDPREREKVEASQWLSAMVEDLQRQIEQTEAEIELISGGTKKKKSGGDDRQKELEDLNTRRQWHLGRMEIVLRLLENGTLAADKVVGLKEDISYFVQSNTEEDFEEDDGIYDDLNLHEEEEKLGLAQDDLQSSHDTESMADDLIPPQRTPIRDNGLTRKTTHDEESSTSSNKKEEASPTAKKGPPLRRMTLEKPELPKLPPAPNFAAQPMSAAVKSGVPTPTVPKPAIPPLPPIRYSAAVAASGPPATPSSAAPSASSSLPVAALPAPKGTEPSETSEPAPALPPSPSLTQPSLSAPSPVPSSIPPSQLSRATPPPMSTASYLSSPVSMQAGLSPVQQLRDVDGAGDSPSSTPSQVLATAPTPAQVNGPSPLSTTNGTSAVSSLPSVSAAAASPAPASSTAPQLPLPISSGRSSPRPPSVQPQFGMGIKAEEPTSRQGPVSRPTSAAAPQAPPARTTSAASSRYPASLSDLVSSFEAAKQKSLRRMANPDQVTRVLDHGYVSMPQAKDSERPSYYKPRNAYPTPEYYPQNPPPVLSDPRIYAQSDVETLFFAFYYKPGTYQQYLAAQELKRQSWRFHKQYLTWFQRHQEPQAITDEYEQGVYVYFDWENSWCQRKKSDFRFEYRYLSD</sequence>
<evidence type="ECO:0000259" key="13">
    <source>
        <dbReference type="Pfam" id="PF04153"/>
    </source>
</evidence>
<feature type="compositionally biased region" description="Pro residues" evidence="11">
    <location>
        <begin position="303"/>
        <end position="315"/>
    </location>
</feature>
<comment type="similarity">
    <text evidence="3">Belongs to the CNOT2/3/5 family.</text>
</comment>
<evidence type="ECO:0000313" key="15">
    <source>
        <dbReference type="Proteomes" id="UP000076738"/>
    </source>
</evidence>
<evidence type="ECO:0000259" key="12">
    <source>
        <dbReference type="Pfam" id="PF04065"/>
    </source>
</evidence>
<evidence type="ECO:0000256" key="4">
    <source>
        <dbReference type="ARBA" id="ARBA00022490"/>
    </source>
</evidence>
<name>A0A167HZL7_CALVF</name>
<evidence type="ECO:0000256" key="5">
    <source>
        <dbReference type="ARBA" id="ARBA00022491"/>
    </source>
</evidence>
<dbReference type="PIRSF" id="PIRSF005290">
    <property type="entry name" value="NOT_su_3_5"/>
    <property type="match status" value="1"/>
</dbReference>
<keyword evidence="7" id="KW-0805">Transcription regulation</keyword>
<dbReference type="InterPro" id="IPR040168">
    <property type="entry name" value="Not2/3/5"/>
</dbReference>
<evidence type="ECO:0000256" key="1">
    <source>
        <dbReference type="ARBA" id="ARBA00004123"/>
    </source>
</evidence>
<keyword evidence="15" id="KW-1185">Reference proteome</keyword>
<feature type="non-terminal residue" evidence="14">
    <location>
        <position position="710"/>
    </location>
</feature>
<dbReference type="GO" id="GO:0005634">
    <property type="term" value="C:nucleus"/>
    <property type="evidence" value="ECO:0007669"/>
    <property type="project" value="UniProtKB-SubCell"/>
</dbReference>
<dbReference type="PANTHER" id="PTHR23326">
    <property type="entry name" value="CCR4 NOT-RELATED"/>
    <property type="match status" value="1"/>
</dbReference>
<feature type="domain" description="NOT2/NOT3/NOT5 C-terminal" evidence="13">
    <location>
        <begin position="582"/>
        <end position="708"/>
    </location>
</feature>
<organism evidence="14 15">
    <name type="scientific">Calocera viscosa (strain TUFC12733)</name>
    <dbReference type="NCBI Taxonomy" id="1330018"/>
    <lineage>
        <taxon>Eukaryota</taxon>
        <taxon>Fungi</taxon>
        <taxon>Dikarya</taxon>
        <taxon>Basidiomycota</taxon>
        <taxon>Agaricomycotina</taxon>
        <taxon>Dacrymycetes</taxon>
        <taxon>Dacrymycetales</taxon>
        <taxon>Dacrymycetaceae</taxon>
        <taxon>Calocera</taxon>
    </lineage>
</organism>
<dbReference type="InterPro" id="IPR007207">
    <property type="entry name" value="Not_N"/>
</dbReference>
<protein>
    <recommendedName>
        <fullName evidence="16">Not3-domain-containing protein</fullName>
    </recommendedName>
</protein>
<dbReference type="STRING" id="1330018.A0A167HZL7"/>
<feature type="coiled-coil region" evidence="10">
    <location>
        <begin position="94"/>
        <end position="121"/>
    </location>
</feature>